<protein>
    <submittedName>
        <fullName evidence="3">Peptidase M22 glycoprotease</fullName>
    </submittedName>
</protein>
<dbReference type="AlphaFoldDB" id="A0A0G0IU80"/>
<dbReference type="Gene3D" id="3.30.420.40">
    <property type="match status" value="1"/>
</dbReference>
<dbReference type="STRING" id="1619046.US42_C0006G0006"/>
<dbReference type="InterPro" id="IPR043129">
    <property type="entry name" value="ATPase_NBD"/>
</dbReference>
<reference evidence="3 4" key="1">
    <citation type="journal article" date="2015" name="Nature">
        <title>rRNA introns, odd ribosomes, and small enigmatic genomes across a large radiation of phyla.</title>
        <authorList>
            <person name="Brown C.T."/>
            <person name="Hug L.A."/>
            <person name="Thomas B.C."/>
            <person name="Sharon I."/>
            <person name="Castelle C.J."/>
            <person name="Singh A."/>
            <person name="Wilkins M.J."/>
            <person name="Williams K.H."/>
            <person name="Banfield J.F."/>
        </authorList>
    </citation>
    <scope>NUCLEOTIDE SEQUENCE [LARGE SCALE GENOMIC DNA]</scope>
</reference>
<feature type="region of interest" description="Disordered" evidence="1">
    <location>
        <begin position="123"/>
        <end position="146"/>
    </location>
</feature>
<accession>A0A0G0IU80</accession>
<gene>
    <name evidence="3" type="ORF">US42_C0006G0006</name>
</gene>
<evidence type="ECO:0000313" key="4">
    <source>
        <dbReference type="Proteomes" id="UP000034849"/>
    </source>
</evidence>
<dbReference type="Pfam" id="PF00814">
    <property type="entry name" value="TsaD"/>
    <property type="match status" value="1"/>
</dbReference>
<dbReference type="EMBL" id="LBSX01000006">
    <property type="protein sequence ID" value="KKQ27699.1"/>
    <property type="molecule type" value="Genomic_DNA"/>
</dbReference>
<dbReference type="Proteomes" id="UP000034849">
    <property type="component" value="Unassembled WGS sequence"/>
</dbReference>
<keyword evidence="3" id="KW-0378">Hydrolase</keyword>
<evidence type="ECO:0000313" key="3">
    <source>
        <dbReference type="EMBL" id="KKQ27699.1"/>
    </source>
</evidence>
<dbReference type="InterPro" id="IPR000905">
    <property type="entry name" value="Gcp-like_dom"/>
</dbReference>
<dbReference type="GO" id="GO:0008233">
    <property type="term" value="F:peptidase activity"/>
    <property type="evidence" value="ECO:0007669"/>
    <property type="project" value="UniProtKB-KW"/>
</dbReference>
<dbReference type="SUPFAM" id="SSF53067">
    <property type="entry name" value="Actin-like ATPase domain"/>
    <property type="match status" value="1"/>
</dbReference>
<organism evidence="3 4">
    <name type="scientific">Candidatus Magasanikbacteria bacterium GW2011_GWC2_37_14</name>
    <dbReference type="NCBI Taxonomy" id="1619046"/>
    <lineage>
        <taxon>Bacteria</taxon>
        <taxon>Candidatus Magasanikiibacteriota</taxon>
    </lineage>
</organism>
<evidence type="ECO:0000259" key="2">
    <source>
        <dbReference type="Pfam" id="PF00814"/>
    </source>
</evidence>
<evidence type="ECO:0000256" key="1">
    <source>
        <dbReference type="SAM" id="MobiDB-lite"/>
    </source>
</evidence>
<name>A0A0G0IU80_9BACT</name>
<dbReference type="GO" id="GO:0006508">
    <property type="term" value="P:proteolysis"/>
    <property type="evidence" value="ECO:0007669"/>
    <property type="project" value="UniProtKB-KW"/>
</dbReference>
<proteinExistence type="predicted"/>
<sequence length="146" mass="15964">MYLLIDMSEQDKIHLAVFDKIQIEHKYYTGRNRKLLVCIDKLLKSSPLGKGGAARLPARQGGLLSGIMVAVGTGSFTSTRVACVVANTFAYTLQIPLLAIKKEEIVKVQKLIKKFEACPAKPGGRRRGQYLSATYSGEPNLGPAKK</sequence>
<comment type="caution">
    <text evidence="3">The sequence shown here is derived from an EMBL/GenBank/DDBJ whole genome shotgun (WGS) entry which is preliminary data.</text>
</comment>
<keyword evidence="3" id="KW-0645">Protease</keyword>
<feature type="domain" description="Gcp-like" evidence="2">
    <location>
        <begin position="64"/>
        <end position="105"/>
    </location>
</feature>